<dbReference type="Pfam" id="PF12222">
    <property type="entry name" value="PNGaseA"/>
    <property type="match status" value="1"/>
</dbReference>
<organism evidence="3 4">
    <name type="scientific">Moniliophthora roreri</name>
    <name type="common">Frosty pod rot fungus</name>
    <name type="synonym">Monilia roreri</name>
    <dbReference type="NCBI Taxonomy" id="221103"/>
    <lineage>
        <taxon>Eukaryota</taxon>
        <taxon>Fungi</taxon>
        <taxon>Dikarya</taxon>
        <taxon>Basidiomycota</taxon>
        <taxon>Agaricomycotina</taxon>
        <taxon>Agaricomycetes</taxon>
        <taxon>Agaricomycetidae</taxon>
        <taxon>Agaricales</taxon>
        <taxon>Marasmiineae</taxon>
        <taxon>Marasmiaceae</taxon>
        <taxon>Moniliophthora</taxon>
    </lineage>
</organism>
<accession>A0A0W0F971</accession>
<dbReference type="InterPro" id="IPR056948">
    <property type="entry name" value="PNGaseA_N"/>
</dbReference>
<dbReference type="PANTHER" id="PTHR31104">
    <property type="entry name" value="PEPTIDE-N4-(N-ACETYL-BETA-GLUCOSAMINYL)ASPARAGINE AMIDASE A PROTEIN"/>
    <property type="match status" value="1"/>
</dbReference>
<dbReference type="InterPro" id="IPR021102">
    <property type="entry name" value="PNGase_A"/>
</dbReference>
<keyword evidence="1" id="KW-0732">Signal</keyword>
<proteinExistence type="predicted"/>
<dbReference type="EMBL" id="LATX01002203">
    <property type="protein sequence ID" value="KTB32853.1"/>
    <property type="molecule type" value="Genomic_DNA"/>
</dbReference>
<dbReference type="Pfam" id="PF25156">
    <property type="entry name" value="PNGase_A_C"/>
    <property type="match status" value="1"/>
</dbReference>
<dbReference type="eggNOG" id="ENOG502QSXK">
    <property type="taxonomic scope" value="Eukaryota"/>
</dbReference>
<dbReference type="AlphaFoldDB" id="A0A0W0F971"/>
<feature type="domain" description="Peptide N-acetyl-beta-D-glucosaminyl asparaginase amidase A N-terminal" evidence="2">
    <location>
        <begin position="30"/>
        <end position="354"/>
    </location>
</feature>
<evidence type="ECO:0000313" key="3">
    <source>
        <dbReference type="EMBL" id="KTB32853.1"/>
    </source>
</evidence>
<sequence length="578" mass="63294">MRSLLLFAVQLALANLCIGAKLVNFQLTQPPVVPQVVKQCTVQVLQRDFAFSYGSSEVVQLDPPTDCGPPGSWAAITLNFTVTSNGTQYDRLGIFTFRNTEIWRTSTPEPTRGDGIIWTYIKDVSQYIPLFAEPGTFILQLDNLIQEGLDGVYSTVLHATYYASSPAVPPAKKSDLILPISTMANDTGNDASVPPAFSVNIILPRNTVKIYAELFASGNAQEEFWSLNAVNQYFSELPEGTTYPQGPFREVRLLIDGQLAGVAFPYVTVFTGGYAPPLWRPISAYAALDLPTYFLDVTPFVPLLSDGKPHNFSLDVLSAEDDHAINQNWYVSGLLQVVTDHSSKPTTGKMTVYEVEPYAKTTSSGTVGDNGDVEITVKAVRQLHIESTIVSGSGVRTDVVFKQNLAFSNVQTYKDNANIQLLRQSTRGTVVSTHNGVVAVSDAFDYPFNVDFKFLSPEWRNWTTYIDHSYNRAVQPSPLILASTIHNQQTANAFFQLQTGGNFGNGTSNNTFSYIDAAGNTYNRRVNAAYNNITLDQESGSLAGEKLYSASLAPPDLQDQVNQVHFAGARVPAGIKVQ</sequence>
<evidence type="ECO:0000313" key="4">
    <source>
        <dbReference type="Proteomes" id="UP000054988"/>
    </source>
</evidence>
<reference evidence="3 4" key="1">
    <citation type="submission" date="2015-12" db="EMBL/GenBank/DDBJ databases">
        <title>Draft genome sequence of Moniliophthora roreri, the causal agent of frosty pod rot of cacao.</title>
        <authorList>
            <person name="Aime M.C."/>
            <person name="Diaz-Valderrama J.R."/>
            <person name="Kijpornyongpan T."/>
            <person name="Phillips-Mora W."/>
        </authorList>
    </citation>
    <scope>NUCLEOTIDE SEQUENCE [LARGE SCALE GENOMIC DNA]</scope>
    <source>
        <strain evidence="3 4">MCA 2952</strain>
    </source>
</reference>
<evidence type="ECO:0000256" key="1">
    <source>
        <dbReference type="SAM" id="SignalP"/>
    </source>
</evidence>
<name>A0A0W0F971_MONRR</name>
<gene>
    <name evidence="3" type="ORF">WG66_14656</name>
</gene>
<protein>
    <recommendedName>
        <fullName evidence="2">Peptide N-acetyl-beta-D-glucosaminyl asparaginase amidase A N-terminal domain-containing protein</fullName>
    </recommendedName>
</protein>
<dbReference type="Proteomes" id="UP000054988">
    <property type="component" value="Unassembled WGS sequence"/>
</dbReference>
<feature type="signal peptide" evidence="1">
    <location>
        <begin position="1"/>
        <end position="19"/>
    </location>
</feature>
<comment type="caution">
    <text evidence="3">The sequence shown here is derived from an EMBL/GenBank/DDBJ whole genome shotgun (WGS) entry which is preliminary data.</text>
</comment>
<evidence type="ECO:0000259" key="2">
    <source>
        <dbReference type="Pfam" id="PF12222"/>
    </source>
</evidence>
<feature type="chain" id="PRO_5006901585" description="Peptide N-acetyl-beta-D-glucosaminyl asparaginase amidase A N-terminal domain-containing protein" evidence="1">
    <location>
        <begin position="20"/>
        <end position="578"/>
    </location>
</feature>